<keyword evidence="1" id="KW-0732">Signal</keyword>
<evidence type="ECO:0000313" key="3">
    <source>
        <dbReference type="Proteomes" id="UP001177670"/>
    </source>
</evidence>
<feature type="signal peptide" evidence="1">
    <location>
        <begin position="1"/>
        <end position="22"/>
    </location>
</feature>
<proteinExistence type="predicted"/>
<feature type="chain" id="PRO_5041366925" evidence="1">
    <location>
        <begin position="23"/>
        <end position="245"/>
    </location>
</feature>
<dbReference type="Pfam" id="PF16984">
    <property type="entry name" value="Grp7_allergen"/>
    <property type="match status" value="1"/>
</dbReference>
<name>A0AA40FWB2_9HYME</name>
<dbReference type="AlphaFoldDB" id="A0AA40FWB2"/>
<protein>
    <submittedName>
        <fullName evidence="2">Uncharacterized protein</fullName>
    </submittedName>
</protein>
<sequence>MVLQTRFIFLLLLPILFTTGFASPLDVAEDSSNVRSEKVSAKINKLFDMMLPSIHNFIQTHGLDPLKLQDLSEKLQGVIIHNRVLNLTNGWLQGLSDVRRANDIILSYQDKVITVDATLAFDVVDANYKYLLKDLLISKKGQVRGRIRNMQLRIIIELDMKNYKLAVPMAKIINVDKFNVIFEGNKDDPLMNAVAKAITDIFRTTIINIVNQEFSKEMKILVDEINKKIPRPDRLFDYSNVWHYV</sequence>
<organism evidence="2 3">
    <name type="scientific">Melipona bicolor</name>
    <dbReference type="NCBI Taxonomy" id="60889"/>
    <lineage>
        <taxon>Eukaryota</taxon>
        <taxon>Metazoa</taxon>
        <taxon>Ecdysozoa</taxon>
        <taxon>Arthropoda</taxon>
        <taxon>Hexapoda</taxon>
        <taxon>Insecta</taxon>
        <taxon>Pterygota</taxon>
        <taxon>Neoptera</taxon>
        <taxon>Endopterygota</taxon>
        <taxon>Hymenoptera</taxon>
        <taxon>Apocrita</taxon>
        <taxon>Aculeata</taxon>
        <taxon>Apoidea</taxon>
        <taxon>Anthophila</taxon>
        <taxon>Apidae</taxon>
        <taxon>Melipona</taxon>
    </lineage>
</organism>
<dbReference type="Gene3D" id="3.15.10.50">
    <property type="match status" value="1"/>
</dbReference>
<comment type="caution">
    <text evidence="2">The sequence shown here is derived from an EMBL/GenBank/DDBJ whole genome shotgun (WGS) entry which is preliminary data.</text>
</comment>
<dbReference type="Proteomes" id="UP001177670">
    <property type="component" value="Unassembled WGS sequence"/>
</dbReference>
<accession>A0AA40FWB2</accession>
<dbReference type="InterPro" id="IPR038602">
    <property type="entry name" value="Mite_allergen_7_sf"/>
</dbReference>
<reference evidence="2" key="1">
    <citation type="submission" date="2021-10" db="EMBL/GenBank/DDBJ databases">
        <title>Melipona bicolor Genome sequencing and assembly.</title>
        <authorList>
            <person name="Araujo N.S."/>
            <person name="Arias M.C."/>
        </authorList>
    </citation>
    <scope>NUCLEOTIDE SEQUENCE</scope>
    <source>
        <strain evidence="2">USP_2M_L1-L4_2017</strain>
        <tissue evidence="2">Whole body</tissue>
    </source>
</reference>
<evidence type="ECO:0000313" key="2">
    <source>
        <dbReference type="EMBL" id="KAK1126587.1"/>
    </source>
</evidence>
<evidence type="ECO:0000256" key="1">
    <source>
        <dbReference type="SAM" id="SignalP"/>
    </source>
</evidence>
<dbReference type="EMBL" id="JAHYIQ010000013">
    <property type="protein sequence ID" value="KAK1126587.1"/>
    <property type="molecule type" value="Genomic_DNA"/>
</dbReference>
<gene>
    <name evidence="2" type="ORF">K0M31_004218</name>
</gene>
<keyword evidence="3" id="KW-1185">Reference proteome</keyword>
<dbReference type="InterPro" id="IPR020234">
    <property type="entry name" value="Mite_allergen_group-7"/>
</dbReference>